<gene>
    <name evidence="3" type="ORF">B6254_2480</name>
</gene>
<organism evidence="3 4">
    <name type="scientific">Weissella cibaria</name>
    <dbReference type="NCBI Taxonomy" id="137591"/>
    <lineage>
        <taxon>Bacteria</taxon>
        <taxon>Bacillati</taxon>
        <taxon>Bacillota</taxon>
        <taxon>Bacilli</taxon>
        <taxon>Lactobacillales</taxon>
        <taxon>Lactobacillaceae</taxon>
        <taxon>Weissella</taxon>
    </lineage>
</organism>
<feature type="region of interest" description="Disordered" evidence="1">
    <location>
        <begin position="41"/>
        <end position="65"/>
    </location>
</feature>
<evidence type="ECO:0000256" key="1">
    <source>
        <dbReference type="SAM" id="MobiDB-lite"/>
    </source>
</evidence>
<proteinExistence type="predicted"/>
<keyword evidence="2" id="KW-0472">Membrane</keyword>
<protein>
    <submittedName>
        <fullName evidence="3">Uncharacterized protein</fullName>
    </submittedName>
</protein>
<sequence length="65" mass="7303">MLMVIVWLMVIVMVLTFLTMLVRVLGAILGIFSMVAKKMTDKDADVSEEKEAIERFSDPKNKAGK</sequence>
<keyword evidence="2" id="KW-0812">Transmembrane</keyword>
<reference evidence="3 4" key="1">
    <citation type="submission" date="2017-04" db="EMBL/GenBank/DDBJ databases">
        <title>Weissella cibaria strain m2 complete genome.</title>
        <authorList>
            <person name="Pan Q."/>
            <person name="Tan M."/>
            <person name="Yao F."/>
            <person name="Su S."/>
        </authorList>
    </citation>
    <scope>NUCLEOTIDE SEQUENCE [LARGE SCALE GENOMIC DNA]</scope>
    <source>
        <strain evidence="3 4">M2</strain>
        <plasmid evidence="4">Plasmid unnamed1</plasmid>
    </source>
</reference>
<geneLocation type="plasmid" evidence="3">
    <name>unnamed1</name>
</geneLocation>
<feature type="transmembrane region" description="Helical" evidence="2">
    <location>
        <begin position="6"/>
        <end position="32"/>
    </location>
</feature>
<dbReference type="AlphaFoldDB" id="A0A2S1KV32"/>
<keyword evidence="2" id="KW-1133">Transmembrane helix</keyword>
<keyword evidence="3" id="KW-0614">Plasmid</keyword>
<evidence type="ECO:0000313" key="4">
    <source>
        <dbReference type="Proteomes" id="UP000244870"/>
    </source>
</evidence>
<dbReference type="Proteomes" id="UP000244870">
    <property type="component" value="Plasmid unnamed1"/>
</dbReference>
<evidence type="ECO:0000313" key="3">
    <source>
        <dbReference type="EMBL" id="AWF96824.1"/>
    </source>
</evidence>
<evidence type="ECO:0000256" key="2">
    <source>
        <dbReference type="SAM" id="Phobius"/>
    </source>
</evidence>
<dbReference type="RefSeq" id="WP_108731138.1">
    <property type="nucleotide sequence ID" value="NZ_CP020929.1"/>
</dbReference>
<name>A0A2S1KV32_9LACO</name>
<accession>A0A2S1KV32</accession>
<dbReference type="EMBL" id="CP020929">
    <property type="protein sequence ID" value="AWF96824.1"/>
    <property type="molecule type" value="Genomic_DNA"/>
</dbReference>